<sequence>MRIPLLTASIIRQKLLFEDKWCFDHALGTHELFQKKPPKTIPLSDDVLSLVMQKLGRNCVAKLSSISQDTYFRVGSNLAYWKRFAKKLNVLHKLETPEHRHPAYPRELVENASRWIVPYSEERAKFYKRFRFLPDKVTVYSNFLRIMSGSAGLCYSN</sequence>
<name>A0A8F8KLL1_9VIRU</name>
<dbReference type="EMBL" id="MZ420154">
    <property type="protein sequence ID" value="QYA18357.1"/>
    <property type="molecule type" value="Genomic_DNA"/>
</dbReference>
<evidence type="ECO:0000313" key="1">
    <source>
        <dbReference type="EMBL" id="QYA18357.1"/>
    </source>
</evidence>
<reference evidence="1" key="1">
    <citation type="submission" date="2021-06" db="EMBL/GenBank/DDBJ databases">
        <authorList>
            <person name="Rolland C."/>
        </authorList>
    </citation>
    <scope>NUCLEOTIDE SEQUENCE</scope>
    <source>
        <strain evidence="1">347.936635</strain>
    </source>
</reference>
<accession>A0A8F8KLL1</accession>
<gene>
    <name evidence="1" type="ORF">KOM_12_87</name>
</gene>
<protein>
    <submittedName>
        <fullName evidence="1">Uncharacterized protein</fullName>
    </submittedName>
</protein>
<organism evidence="1">
    <name type="scientific">Clandestinovirus</name>
    <dbReference type="NCBI Taxonomy" id="2831644"/>
    <lineage>
        <taxon>Viruses</taxon>
    </lineage>
</organism>
<proteinExistence type="predicted"/>